<dbReference type="InterPro" id="IPR017871">
    <property type="entry name" value="ABC_transporter-like_CS"/>
</dbReference>
<feature type="domain" description="ABC transporter" evidence="9">
    <location>
        <begin position="381"/>
        <end position="597"/>
    </location>
</feature>
<dbReference type="SUPFAM" id="SSF52540">
    <property type="entry name" value="P-loop containing nucleoside triphosphate hydrolases"/>
    <property type="match status" value="1"/>
</dbReference>
<dbReference type="InterPro" id="IPR003439">
    <property type="entry name" value="ABC_transporter-like_ATP-bd"/>
</dbReference>
<proteinExistence type="predicted"/>
<keyword evidence="4" id="KW-0547">Nucleotide-binding</keyword>
<dbReference type="GO" id="GO:0140359">
    <property type="term" value="F:ABC-type transporter activity"/>
    <property type="evidence" value="ECO:0007669"/>
    <property type="project" value="InterPro"/>
</dbReference>
<evidence type="ECO:0000256" key="7">
    <source>
        <dbReference type="ARBA" id="ARBA00023136"/>
    </source>
</evidence>
<dbReference type="KEGG" id="aprs:BI364_05340"/>
<feature type="transmembrane region" description="Helical" evidence="8">
    <location>
        <begin position="80"/>
        <end position="105"/>
    </location>
</feature>
<dbReference type="Gene3D" id="1.20.1560.10">
    <property type="entry name" value="ABC transporter type 1, transmembrane domain"/>
    <property type="match status" value="1"/>
</dbReference>
<dbReference type="Pfam" id="PF00005">
    <property type="entry name" value="ABC_tran"/>
    <property type="match status" value="1"/>
</dbReference>
<evidence type="ECO:0000256" key="6">
    <source>
        <dbReference type="ARBA" id="ARBA00022989"/>
    </source>
</evidence>
<dbReference type="GO" id="GO:0005524">
    <property type="term" value="F:ATP binding"/>
    <property type="evidence" value="ECO:0007669"/>
    <property type="project" value="UniProtKB-KW"/>
</dbReference>
<comment type="subcellular location">
    <subcellularLocation>
        <location evidence="1">Cell membrane</location>
        <topology evidence="1">Multi-pass membrane protein</topology>
    </subcellularLocation>
</comment>
<dbReference type="InterPro" id="IPR050835">
    <property type="entry name" value="ABC_transporter_sub-D"/>
</dbReference>
<evidence type="ECO:0000256" key="5">
    <source>
        <dbReference type="ARBA" id="ARBA00022840"/>
    </source>
</evidence>
<dbReference type="PANTHER" id="PTHR11384">
    <property type="entry name" value="ATP-BINDING CASSETTE, SUB-FAMILY D MEMBER"/>
    <property type="match status" value="1"/>
</dbReference>
<dbReference type="GO" id="GO:0016887">
    <property type="term" value="F:ATP hydrolysis activity"/>
    <property type="evidence" value="ECO:0007669"/>
    <property type="project" value="InterPro"/>
</dbReference>
<feature type="transmembrane region" description="Helical" evidence="8">
    <location>
        <begin position="39"/>
        <end position="60"/>
    </location>
</feature>
<name>A0A1D8ISV5_9GAMM</name>
<dbReference type="AlphaFoldDB" id="A0A1D8ISV5"/>
<keyword evidence="2" id="KW-0813">Transport</keyword>
<evidence type="ECO:0000256" key="1">
    <source>
        <dbReference type="ARBA" id="ARBA00004651"/>
    </source>
</evidence>
<dbReference type="PROSITE" id="PS50893">
    <property type="entry name" value="ABC_TRANSPORTER_2"/>
    <property type="match status" value="1"/>
</dbReference>
<keyword evidence="12" id="KW-1185">Reference proteome</keyword>
<evidence type="ECO:0000256" key="3">
    <source>
        <dbReference type="ARBA" id="ARBA00022692"/>
    </source>
</evidence>
<dbReference type="SMART" id="SM00382">
    <property type="entry name" value="AAA"/>
    <property type="match status" value="1"/>
</dbReference>
<dbReference type="CDD" id="cd03223">
    <property type="entry name" value="ABCD_peroxisomal_ALDP"/>
    <property type="match status" value="1"/>
</dbReference>
<evidence type="ECO:0000256" key="2">
    <source>
        <dbReference type="ARBA" id="ARBA00022448"/>
    </source>
</evidence>
<evidence type="ECO:0000256" key="4">
    <source>
        <dbReference type="ARBA" id="ARBA00022741"/>
    </source>
</evidence>
<evidence type="ECO:0000256" key="8">
    <source>
        <dbReference type="SAM" id="Phobius"/>
    </source>
</evidence>
<feature type="domain" description="ABC transmembrane type-1" evidence="10">
    <location>
        <begin position="42"/>
        <end position="345"/>
    </location>
</feature>
<dbReference type="PANTHER" id="PTHR11384:SF59">
    <property type="entry name" value="LYSOSOMAL COBALAMIN TRANSPORTER ABCD4"/>
    <property type="match status" value="1"/>
</dbReference>
<sequence length="598" mass="67237">MSQYSADAGLGSRQRFDRRFFGDVWRLAKPYFTQSDERWAAIGLVIMILVTIGGGVYINLRITNWYNTFYNALQTYKSDAFWGLMGEFAILATIGIALSVYQTYLTQFLDLRWRRWLTGAFLTRYLNARTYYHMEVFKRGQDNPDQRIADDLSAFAQYTSNLVSGLLSAILNLITFIGLLWVLSAKVIVPWGGAEHHIPGFLVWTALLYAIAWTWVAAFIGNPLIRLNYHQQRLQADFRYSLVRLRENSEGVALYGGEDKERTQFDHRFDHVFGNYKRLILMRKRFNWFTASFSQFAIILPFLAAASAYFAKAVPLGFLMQISSAFGNVQGSFAYLATSYDSLAQWHAVTDRLRGFLGFMEEVEAMQRTEGHIERRTGDVLEVSDLSLRLPSGGTIVSDLNLRVAPGERVLVTGRSGIGKSTLLRAIAGIWLFGEGRIALPSAGHSLFLPQKPYLPLGSLREALLYPSGSIKTPDADLVRALELVGLPALIPQMGELQPWPHVLSLGEQQRVAFARVLLQRPAYVFLDEATSALDEPSELALYGLLGEVLPEMAVISVGHRSTLFAFHSRRLHLLPEGRWEDNAIDPTAPGTEPQFAT</sequence>
<dbReference type="Gene3D" id="3.40.50.300">
    <property type="entry name" value="P-loop containing nucleotide triphosphate hydrolases"/>
    <property type="match status" value="1"/>
</dbReference>
<dbReference type="Proteomes" id="UP000095401">
    <property type="component" value="Chromosome"/>
</dbReference>
<protein>
    <submittedName>
        <fullName evidence="11">ABC transporter ATP-binding protein</fullName>
    </submittedName>
</protein>
<dbReference type="InterPro" id="IPR011527">
    <property type="entry name" value="ABC1_TM_dom"/>
</dbReference>
<keyword evidence="6 8" id="KW-1133">Transmembrane helix</keyword>
<gene>
    <name evidence="11" type="ORF">BI364_05340</name>
</gene>
<dbReference type="PROSITE" id="PS50929">
    <property type="entry name" value="ABC_TM1F"/>
    <property type="match status" value="1"/>
</dbReference>
<organism evidence="11 12">
    <name type="scientific">Acidihalobacter yilgarnensis</name>
    <dbReference type="NCBI Taxonomy" id="2819280"/>
    <lineage>
        <taxon>Bacteria</taxon>
        <taxon>Pseudomonadati</taxon>
        <taxon>Pseudomonadota</taxon>
        <taxon>Gammaproteobacteria</taxon>
        <taxon>Chromatiales</taxon>
        <taxon>Ectothiorhodospiraceae</taxon>
        <taxon>Acidihalobacter</taxon>
    </lineage>
</organism>
<dbReference type="InterPro" id="IPR027417">
    <property type="entry name" value="P-loop_NTPase"/>
</dbReference>
<feature type="transmembrane region" description="Helical" evidence="8">
    <location>
        <begin position="286"/>
        <end position="311"/>
    </location>
</feature>
<dbReference type="PROSITE" id="PS00211">
    <property type="entry name" value="ABC_TRANSPORTER_1"/>
    <property type="match status" value="1"/>
</dbReference>
<keyword evidence="3 8" id="KW-0812">Transmembrane</keyword>
<dbReference type="GO" id="GO:0005886">
    <property type="term" value="C:plasma membrane"/>
    <property type="evidence" value="ECO:0007669"/>
    <property type="project" value="UniProtKB-SubCell"/>
</dbReference>
<accession>A0A1D8ISV5</accession>
<keyword evidence="5 11" id="KW-0067">ATP-binding</keyword>
<dbReference type="RefSeq" id="WP_070079919.1">
    <property type="nucleotide sequence ID" value="NZ_CP017415.1"/>
</dbReference>
<dbReference type="InterPro" id="IPR003593">
    <property type="entry name" value="AAA+_ATPase"/>
</dbReference>
<evidence type="ECO:0000313" key="12">
    <source>
        <dbReference type="Proteomes" id="UP000095401"/>
    </source>
</evidence>
<dbReference type="Pfam" id="PF06472">
    <property type="entry name" value="ABC_membrane_2"/>
    <property type="match status" value="1"/>
</dbReference>
<dbReference type="InterPro" id="IPR036640">
    <property type="entry name" value="ABC1_TM_sf"/>
</dbReference>
<dbReference type="SUPFAM" id="SSF90123">
    <property type="entry name" value="ABC transporter transmembrane region"/>
    <property type="match status" value="1"/>
</dbReference>
<evidence type="ECO:0000313" key="11">
    <source>
        <dbReference type="EMBL" id="AOU99571.1"/>
    </source>
</evidence>
<evidence type="ECO:0000259" key="10">
    <source>
        <dbReference type="PROSITE" id="PS50929"/>
    </source>
</evidence>
<feature type="transmembrane region" description="Helical" evidence="8">
    <location>
        <begin position="201"/>
        <end position="225"/>
    </location>
</feature>
<reference evidence="12" key="1">
    <citation type="submission" date="2016-09" db="EMBL/GenBank/DDBJ databases">
        <title>Acidihalobacter prosperus F5.</title>
        <authorList>
            <person name="Khaleque H.N."/>
            <person name="Ramsay J.P."/>
            <person name="Kaksonen A.H."/>
            <person name="Boxall N.J."/>
            <person name="Watkin E.L.J."/>
        </authorList>
    </citation>
    <scope>NUCLEOTIDE SEQUENCE [LARGE SCALE GENOMIC DNA]</scope>
    <source>
        <strain evidence="12">F5</strain>
    </source>
</reference>
<dbReference type="EMBL" id="CP017415">
    <property type="protein sequence ID" value="AOU99571.1"/>
    <property type="molecule type" value="Genomic_DNA"/>
</dbReference>
<feature type="transmembrane region" description="Helical" evidence="8">
    <location>
        <begin position="162"/>
        <end position="181"/>
    </location>
</feature>
<evidence type="ECO:0000259" key="9">
    <source>
        <dbReference type="PROSITE" id="PS50893"/>
    </source>
</evidence>
<keyword evidence="7 8" id="KW-0472">Membrane</keyword>